<reference evidence="1 2" key="1">
    <citation type="journal article" date="2015" name="Genome Biol.">
        <title>Comparative genomics of Steinernema reveals deeply conserved gene regulatory networks.</title>
        <authorList>
            <person name="Dillman A.R."/>
            <person name="Macchietto M."/>
            <person name="Porter C.F."/>
            <person name="Rogers A."/>
            <person name="Williams B."/>
            <person name="Antoshechkin I."/>
            <person name="Lee M.M."/>
            <person name="Goodwin Z."/>
            <person name="Lu X."/>
            <person name="Lewis E.E."/>
            <person name="Goodrich-Blair H."/>
            <person name="Stock S.P."/>
            <person name="Adams B.J."/>
            <person name="Sternberg P.W."/>
            <person name="Mortazavi A."/>
        </authorList>
    </citation>
    <scope>NUCLEOTIDE SEQUENCE [LARGE SCALE GENOMIC DNA]</scope>
    <source>
        <strain evidence="1 2">ALL</strain>
    </source>
</reference>
<dbReference type="Proteomes" id="UP000298663">
    <property type="component" value="Unassembled WGS sequence"/>
</dbReference>
<dbReference type="PANTHER" id="PTHR11567:SF210">
    <property type="entry name" value="ACID PHOSPHATASE 5-RELATED"/>
    <property type="match status" value="1"/>
</dbReference>
<sequence>MVAVNKDFYDLIQEKSGWNVTDAVNMFGLGNVLYIEKLYNMTLPSWVTDDVYNKIRAIGESGWDYAFGGAAYGMPEDVEMVKLYNGMLTTHIIENMKKMIGGKSKVLYHGFSGHDNTIAGFLRTLGAKDAVVGHETADYASTVVLELWKKKDGKHFVRVRWSANAETPFVSITDKVAGCPEKEYCPLDTFIQHREKYLVHDIAKACEVQPE</sequence>
<dbReference type="InterPro" id="IPR029033">
    <property type="entry name" value="His_PPase_superfam"/>
</dbReference>
<dbReference type="Gene3D" id="3.40.50.1240">
    <property type="entry name" value="Phosphoglycerate mutase-like"/>
    <property type="match status" value="1"/>
</dbReference>
<keyword evidence="2" id="KW-1185">Reference proteome</keyword>
<organism evidence="1 2">
    <name type="scientific">Steinernema carpocapsae</name>
    <name type="common">Entomopathogenic nematode</name>
    <dbReference type="NCBI Taxonomy" id="34508"/>
    <lineage>
        <taxon>Eukaryota</taxon>
        <taxon>Metazoa</taxon>
        <taxon>Ecdysozoa</taxon>
        <taxon>Nematoda</taxon>
        <taxon>Chromadorea</taxon>
        <taxon>Rhabditida</taxon>
        <taxon>Tylenchina</taxon>
        <taxon>Panagrolaimomorpha</taxon>
        <taxon>Strongyloidoidea</taxon>
        <taxon>Steinernematidae</taxon>
        <taxon>Steinernema</taxon>
    </lineage>
</organism>
<dbReference type="AlphaFoldDB" id="A0A4U5NZA1"/>
<dbReference type="OrthoDB" id="258392at2759"/>
<gene>
    <name evidence="1" type="ORF">L596_013144</name>
</gene>
<evidence type="ECO:0008006" key="3">
    <source>
        <dbReference type="Google" id="ProtNLM"/>
    </source>
</evidence>
<dbReference type="SUPFAM" id="SSF53254">
    <property type="entry name" value="Phosphoglycerate mutase-like"/>
    <property type="match status" value="1"/>
</dbReference>
<dbReference type="PANTHER" id="PTHR11567">
    <property type="entry name" value="ACID PHOSPHATASE-RELATED"/>
    <property type="match status" value="1"/>
</dbReference>
<accession>A0A4U5NZA1</accession>
<dbReference type="STRING" id="34508.A0A4U5NZA1"/>
<name>A0A4U5NZA1_STECR</name>
<dbReference type="InterPro" id="IPR050645">
    <property type="entry name" value="Histidine_acid_phosphatase"/>
</dbReference>
<evidence type="ECO:0000313" key="1">
    <source>
        <dbReference type="EMBL" id="TKR88979.1"/>
    </source>
</evidence>
<reference evidence="1 2" key="2">
    <citation type="journal article" date="2019" name="G3 (Bethesda)">
        <title>Hybrid Assembly of the Genome of the Entomopathogenic Nematode Steinernema carpocapsae Identifies the X-Chromosome.</title>
        <authorList>
            <person name="Serra L."/>
            <person name="Macchietto M."/>
            <person name="Macias-Munoz A."/>
            <person name="McGill C.J."/>
            <person name="Rodriguez I.M."/>
            <person name="Rodriguez B."/>
            <person name="Murad R."/>
            <person name="Mortazavi A."/>
        </authorList>
    </citation>
    <scope>NUCLEOTIDE SEQUENCE [LARGE SCALE GENOMIC DNA]</scope>
    <source>
        <strain evidence="1 2">ALL</strain>
    </source>
</reference>
<comment type="caution">
    <text evidence="1">The sequence shown here is derived from an EMBL/GenBank/DDBJ whole genome shotgun (WGS) entry which is preliminary data.</text>
</comment>
<dbReference type="GO" id="GO:0016791">
    <property type="term" value="F:phosphatase activity"/>
    <property type="evidence" value="ECO:0007669"/>
    <property type="project" value="UniProtKB-ARBA"/>
</dbReference>
<evidence type="ECO:0000313" key="2">
    <source>
        <dbReference type="Proteomes" id="UP000298663"/>
    </source>
</evidence>
<protein>
    <recommendedName>
        <fullName evidence="3">Histidine acid phosphatase</fullName>
    </recommendedName>
</protein>
<proteinExistence type="predicted"/>
<dbReference type="EMBL" id="AZBU02000003">
    <property type="protein sequence ID" value="TKR88979.1"/>
    <property type="molecule type" value="Genomic_DNA"/>
</dbReference>